<dbReference type="GeneID" id="9468655"/>
<dbReference type="HOGENOM" id="CLU_1374611_0_0_1"/>
<proteinExistence type="predicted"/>
<dbReference type="InParanoid" id="D0NV65"/>
<evidence type="ECO:0000256" key="1">
    <source>
        <dbReference type="SAM" id="MobiDB-lite"/>
    </source>
</evidence>
<protein>
    <submittedName>
        <fullName evidence="2">Uncharacterized protein</fullName>
    </submittedName>
</protein>
<dbReference type="eggNOG" id="ENOG502RAD7">
    <property type="taxonomic scope" value="Eukaryota"/>
</dbReference>
<accession>D0NV65</accession>
<dbReference type="AlphaFoldDB" id="D0NV65"/>
<evidence type="ECO:0000313" key="2">
    <source>
        <dbReference type="EMBL" id="EEY66537.1"/>
    </source>
</evidence>
<dbReference type="RefSeq" id="XP_002897056.1">
    <property type="nucleotide sequence ID" value="XM_002897010.1"/>
</dbReference>
<organism evidence="2 3">
    <name type="scientific">Phytophthora infestans (strain T30-4)</name>
    <name type="common">Potato late blight agent</name>
    <dbReference type="NCBI Taxonomy" id="403677"/>
    <lineage>
        <taxon>Eukaryota</taxon>
        <taxon>Sar</taxon>
        <taxon>Stramenopiles</taxon>
        <taxon>Oomycota</taxon>
        <taxon>Peronosporomycetes</taxon>
        <taxon>Peronosporales</taxon>
        <taxon>Peronosporaceae</taxon>
        <taxon>Phytophthora</taxon>
    </lineage>
</organism>
<feature type="region of interest" description="Disordered" evidence="1">
    <location>
        <begin position="130"/>
        <end position="168"/>
    </location>
</feature>
<name>D0NV65_PHYIT</name>
<sequence length="199" mass="22376">MGPKVEERAAAQLCSHFQSYQRVLKLLTLVFPPRHSARQLPAFDLVYLALSLSIRAAGAYVTLTVTTRHTARLKAFPDLYDLSRSMHRIVRVPNRSDLIIPKKYISTLAVATVSGPSGLSKKNEELHAQLSADEKSVAGRTRKRVHEELQATQSPTKVVVSPPRPRPVKKLRRVTITQQLSQEEDVSSPVKWHVDHSCW</sequence>
<dbReference type="VEuPathDB" id="FungiDB:PITG_17163"/>
<gene>
    <name evidence="2" type="ORF">PITG_17163</name>
</gene>
<dbReference type="Proteomes" id="UP000006643">
    <property type="component" value="Unassembled WGS sequence"/>
</dbReference>
<evidence type="ECO:0000313" key="3">
    <source>
        <dbReference type="Proteomes" id="UP000006643"/>
    </source>
</evidence>
<reference evidence="3" key="1">
    <citation type="journal article" date="2009" name="Nature">
        <title>Genome sequence and analysis of the Irish potato famine pathogen Phytophthora infestans.</title>
        <authorList>
            <consortium name="The Broad Institute Genome Sequencing Platform"/>
            <person name="Haas B.J."/>
            <person name="Kamoun S."/>
            <person name="Zody M.C."/>
            <person name="Jiang R.H."/>
            <person name="Handsaker R.E."/>
            <person name="Cano L.M."/>
            <person name="Grabherr M."/>
            <person name="Kodira C.D."/>
            <person name="Raffaele S."/>
            <person name="Torto-Alalibo T."/>
            <person name="Bozkurt T.O."/>
            <person name="Ah-Fong A.M."/>
            <person name="Alvarado L."/>
            <person name="Anderson V.L."/>
            <person name="Armstrong M.R."/>
            <person name="Avrova A."/>
            <person name="Baxter L."/>
            <person name="Beynon J."/>
            <person name="Boevink P.C."/>
            <person name="Bollmann S.R."/>
            <person name="Bos J.I."/>
            <person name="Bulone V."/>
            <person name="Cai G."/>
            <person name="Cakir C."/>
            <person name="Carrington J.C."/>
            <person name="Chawner M."/>
            <person name="Conti L."/>
            <person name="Costanzo S."/>
            <person name="Ewan R."/>
            <person name="Fahlgren N."/>
            <person name="Fischbach M.A."/>
            <person name="Fugelstad J."/>
            <person name="Gilroy E.M."/>
            <person name="Gnerre S."/>
            <person name="Green P.J."/>
            <person name="Grenville-Briggs L.J."/>
            <person name="Griffith J."/>
            <person name="Grunwald N.J."/>
            <person name="Horn K."/>
            <person name="Horner N.R."/>
            <person name="Hu C.H."/>
            <person name="Huitema E."/>
            <person name="Jeong D.H."/>
            <person name="Jones A.M."/>
            <person name="Jones J.D."/>
            <person name="Jones R.W."/>
            <person name="Karlsson E.K."/>
            <person name="Kunjeti S.G."/>
            <person name="Lamour K."/>
            <person name="Liu Z."/>
            <person name="Ma L."/>
            <person name="Maclean D."/>
            <person name="Chibucos M.C."/>
            <person name="McDonald H."/>
            <person name="McWalters J."/>
            <person name="Meijer H.J."/>
            <person name="Morgan W."/>
            <person name="Morris P.F."/>
            <person name="Munro C.A."/>
            <person name="O'Neill K."/>
            <person name="Ospina-Giraldo M."/>
            <person name="Pinzon A."/>
            <person name="Pritchard L."/>
            <person name="Ramsahoye B."/>
            <person name="Ren Q."/>
            <person name="Restrepo S."/>
            <person name="Roy S."/>
            <person name="Sadanandom A."/>
            <person name="Savidor A."/>
            <person name="Schornack S."/>
            <person name="Schwartz D.C."/>
            <person name="Schumann U.D."/>
            <person name="Schwessinger B."/>
            <person name="Seyer L."/>
            <person name="Sharpe T."/>
            <person name="Silvar C."/>
            <person name="Song J."/>
            <person name="Studholme D.J."/>
            <person name="Sykes S."/>
            <person name="Thines M."/>
            <person name="van de Vondervoort P.J."/>
            <person name="Phuntumart V."/>
            <person name="Wawra S."/>
            <person name="Weide R."/>
            <person name="Win J."/>
            <person name="Young C."/>
            <person name="Zhou S."/>
            <person name="Fry W."/>
            <person name="Meyers B.C."/>
            <person name="van West P."/>
            <person name="Ristaino J."/>
            <person name="Govers F."/>
            <person name="Birch P.R."/>
            <person name="Whisson S.C."/>
            <person name="Judelson H.S."/>
            <person name="Nusbaum C."/>
        </authorList>
    </citation>
    <scope>NUCLEOTIDE SEQUENCE [LARGE SCALE GENOMIC DNA]</scope>
    <source>
        <strain evidence="3">T30-4</strain>
    </source>
</reference>
<dbReference type="KEGG" id="pif:PITG_17163"/>
<dbReference type="OrthoDB" id="114364at2759"/>
<dbReference type="EMBL" id="DS028167">
    <property type="protein sequence ID" value="EEY66537.1"/>
    <property type="molecule type" value="Genomic_DNA"/>
</dbReference>
<dbReference type="STRING" id="403677.D0NV65"/>
<keyword evidence="3" id="KW-1185">Reference proteome</keyword>